<evidence type="ECO:0000256" key="7">
    <source>
        <dbReference type="SAM" id="MobiDB-lite"/>
    </source>
</evidence>
<dbReference type="VEuPathDB" id="FungiDB:ASPWEDRAFT_284854"/>
<feature type="compositionally biased region" description="Polar residues" evidence="7">
    <location>
        <begin position="181"/>
        <end position="200"/>
    </location>
</feature>
<evidence type="ECO:0000256" key="5">
    <source>
        <dbReference type="ARBA" id="ARBA00023163"/>
    </source>
</evidence>
<reference evidence="10" key="1">
    <citation type="journal article" date="2017" name="Genome Biol.">
        <title>Comparative genomics reveals high biological diversity and specific adaptations in the industrially and medically important fungal genus Aspergillus.</title>
        <authorList>
            <person name="de Vries R.P."/>
            <person name="Riley R."/>
            <person name="Wiebenga A."/>
            <person name="Aguilar-Osorio G."/>
            <person name="Amillis S."/>
            <person name="Uchima C.A."/>
            <person name="Anderluh G."/>
            <person name="Asadollahi M."/>
            <person name="Askin M."/>
            <person name="Barry K."/>
            <person name="Battaglia E."/>
            <person name="Bayram O."/>
            <person name="Benocci T."/>
            <person name="Braus-Stromeyer S.A."/>
            <person name="Caldana C."/>
            <person name="Canovas D."/>
            <person name="Cerqueira G.C."/>
            <person name="Chen F."/>
            <person name="Chen W."/>
            <person name="Choi C."/>
            <person name="Clum A."/>
            <person name="Dos Santos R.A."/>
            <person name="Damasio A.R."/>
            <person name="Diallinas G."/>
            <person name="Emri T."/>
            <person name="Fekete E."/>
            <person name="Flipphi M."/>
            <person name="Freyberg S."/>
            <person name="Gallo A."/>
            <person name="Gournas C."/>
            <person name="Habgood R."/>
            <person name="Hainaut M."/>
            <person name="Harispe M.L."/>
            <person name="Henrissat B."/>
            <person name="Hilden K.S."/>
            <person name="Hope R."/>
            <person name="Hossain A."/>
            <person name="Karabika E."/>
            <person name="Karaffa L."/>
            <person name="Karanyi Z."/>
            <person name="Krasevec N."/>
            <person name="Kuo A."/>
            <person name="Kusch H."/>
            <person name="LaButti K."/>
            <person name="Lagendijk E.L."/>
            <person name="Lapidus A."/>
            <person name="Levasseur A."/>
            <person name="Lindquist E."/>
            <person name="Lipzen A."/>
            <person name="Logrieco A.F."/>
            <person name="MacCabe A."/>
            <person name="Maekelae M.R."/>
            <person name="Malavazi I."/>
            <person name="Melin P."/>
            <person name="Meyer V."/>
            <person name="Mielnichuk N."/>
            <person name="Miskei M."/>
            <person name="Molnar A.P."/>
            <person name="Mule G."/>
            <person name="Ngan C.Y."/>
            <person name="Orejas M."/>
            <person name="Orosz E."/>
            <person name="Ouedraogo J.P."/>
            <person name="Overkamp K.M."/>
            <person name="Park H.-S."/>
            <person name="Perrone G."/>
            <person name="Piumi F."/>
            <person name="Punt P.J."/>
            <person name="Ram A.F."/>
            <person name="Ramon A."/>
            <person name="Rauscher S."/>
            <person name="Record E."/>
            <person name="Riano-Pachon D.M."/>
            <person name="Robert V."/>
            <person name="Roehrig J."/>
            <person name="Ruller R."/>
            <person name="Salamov A."/>
            <person name="Salih N.S."/>
            <person name="Samson R.A."/>
            <person name="Sandor E."/>
            <person name="Sanguinetti M."/>
            <person name="Schuetze T."/>
            <person name="Sepcic K."/>
            <person name="Shelest E."/>
            <person name="Sherlock G."/>
            <person name="Sophianopoulou V."/>
            <person name="Squina F.M."/>
            <person name="Sun H."/>
            <person name="Susca A."/>
            <person name="Todd R.B."/>
            <person name="Tsang A."/>
            <person name="Unkles S.E."/>
            <person name="van de Wiele N."/>
            <person name="van Rossen-Uffink D."/>
            <person name="Oliveira J.V."/>
            <person name="Vesth T.C."/>
            <person name="Visser J."/>
            <person name="Yu J.-H."/>
            <person name="Zhou M."/>
            <person name="Andersen M.R."/>
            <person name="Archer D.B."/>
            <person name="Baker S.E."/>
            <person name="Benoit I."/>
            <person name="Brakhage A.A."/>
            <person name="Braus G.H."/>
            <person name="Fischer R."/>
            <person name="Frisvad J.C."/>
            <person name="Goldman G.H."/>
            <person name="Houbraken J."/>
            <person name="Oakley B."/>
            <person name="Pocsi I."/>
            <person name="Scazzocchio C."/>
            <person name="Seiboth B."/>
            <person name="vanKuyk P.A."/>
            <person name="Wortman J."/>
            <person name="Dyer P.S."/>
            <person name="Grigoriev I.V."/>
        </authorList>
    </citation>
    <scope>NUCLEOTIDE SEQUENCE [LARGE SCALE GENOMIC DNA]</scope>
    <source>
        <strain evidence="10">DTO 134E9</strain>
    </source>
</reference>
<dbReference type="Proteomes" id="UP000184383">
    <property type="component" value="Unassembled WGS sequence"/>
</dbReference>
<keyword evidence="10" id="KW-1185">Reference proteome</keyword>
<feature type="region of interest" description="Disordered" evidence="7">
    <location>
        <begin position="156"/>
        <end position="200"/>
    </location>
</feature>
<evidence type="ECO:0000256" key="2">
    <source>
        <dbReference type="ARBA" id="ARBA00022723"/>
    </source>
</evidence>
<dbReference type="SUPFAM" id="SSF57701">
    <property type="entry name" value="Zn2/Cys6 DNA-binding domain"/>
    <property type="match status" value="1"/>
</dbReference>
<accession>A0A1L9S3L4</accession>
<dbReference type="GeneID" id="63748987"/>
<evidence type="ECO:0000256" key="3">
    <source>
        <dbReference type="ARBA" id="ARBA00023015"/>
    </source>
</evidence>
<dbReference type="GO" id="GO:0008270">
    <property type="term" value="F:zinc ion binding"/>
    <property type="evidence" value="ECO:0007669"/>
    <property type="project" value="InterPro"/>
</dbReference>
<keyword evidence="2" id="KW-0479">Metal-binding</keyword>
<evidence type="ECO:0000256" key="6">
    <source>
        <dbReference type="ARBA" id="ARBA00023242"/>
    </source>
</evidence>
<keyword evidence="6" id="KW-0539">Nucleus</keyword>
<dbReference type="GO" id="GO:0005634">
    <property type="term" value="C:nucleus"/>
    <property type="evidence" value="ECO:0007669"/>
    <property type="project" value="UniProtKB-SubCell"/>
</dbReference>
<name>A0A1L9S3L4_ASPWE</name>
<dbReference type="PROSITE" id="PS50048">
    <property type="entry name" value="ZN2_CY6_FUNGAL_2"/>
    <property type="match status" value="1"/>
</dbReference>
<keyword evidence="4" id="KW-0238">DNA-binding</keyword>
<evidence type="ECO:0000313" key="9">
    <source>
        <dbReference type="EMBL" id="OJJ41744.1"/>
    </source>
</evidence>
<evidence type="ECO:0000256" key="4">
    <source>
        <dbReference type="ARBA" id="ARBA00023125"/>
    </source>
</evidence>
<evidence type="ECO:0000259" key="8">
    <source>
        <dbReference type="PROSITE" id="PS50048"/>
    </source>
</evidence>
<dbReference type="Pfam" id="PF00172">
    <property type="entry name" value="Zn_clus"/>
    <property type="match status" value="1"/>
</dbReference>
<dbReference type="PANTHER" id="PTHR46910">
    <property type="entry name" value="TRANSCRIPTION FACTOR PDR1"/>
    <property type="match status" value="1"/>
</dbReference>
<dbReference type="STRING" id="1073089.A0A1L9S3L4"/>
<dbReference type="PROSITE" id="PS00463">
    <property type="entry name" value="ZN2_CY6_FUNGAL_1"/>
    <property type="match status" value="1"/>
</dbReference>
<organism evidence="9 10">
    <name type="scientific">Aspergillus wentii DTO 134E9</name>
    <dbReference type="NCBI Taxonomy" id="1073089"/>
    <lineage>
        <taxon>Eukaryota</taxon>
        <taxon>Fungi</taxon>
        <taxon>Dikarya</taxon>
        <taxon>Ascomycota</taxon>
        <taxon>Pezizomycotina</taxon>
        <taxon>Eurotiomycetes</taxon>
        <taxon>Eurotiomycetidae</taxon>
        <taxon>Eurotiales</taxon>
        <taxon>Aspergillaceae</taxon>
        <taxon>Aspergillus</taxon>
        <taxon>Aspergillus subgen. Cremei</taxon>
    </lineage>
</organism>
<dbReference type="Gene3D" id="4.10.240.10">
    <property type="entry name" value="Zn(2)-C6 fungal-type DNA-binding domain"/>
    <property type="match status" value="1"/>
</dbReference>
<dbReference type="GO" id="GO:0003677">
    <property type="term" value="F:DNA binding"/>
    <property type="evidence" value="ECO:0007669"/>
    <property type="project" value="UniProtKB-KW"/>
</dbReference>
<dbReference type="AlphaFoldDB" id="A0A1L9S3L4"/>
<dbReference type="InterPro" id="IPR050987">
    <property type="entry name" value="AtrR-like"/>
</dbReference>
<dbReference type="PANTHER" id="PTHR46910:SF3">
    <property type="entry name" value="HALOTOLERANCE PROTEIN 9-RELATED"/>
    <property type="match status" value="1"/>
</dbReference>
<dbReference type="CDD" id="cd12148">
    <property type="entry name" value="fungal_TF_MHR"/>
    <property type="match status" value="1"/>
</dbReference>
<dbReference type="SMART" id="SM00066">
    <property type="entry name" value="GAL4"/>
    <property type="match status" value="1"/>
</dbReference>
<dbReference type="EMBL" id="KV878209">
    <property type="protein sequence ID" value="OJJ41744.1"/>
    <property type="molecule type" value="Genomic_DNA"/>
</dbReference>
<evidence type="ECO:0000313" key="10">
    <source>
        <dbReference type="Proteomes" id="UP000184383"/>
    </source>
</evidence>
<keyword evidence="5" id="KW-0804">Transcription</keyword>
<dbReference type="InterPro" id="IPR036864">
    <property type="entry name" value="Zn2-C6_fun-type_DNA-bd_sf"/>
</dbReference>
<comment type="subcellular location">
    <subcellularLocation>
        <location evidence="1">Nucleus</location>
    </subcellularLocation>
</comment>
<dbReference type="GO" id="GO:0000981">
    <property type="term" value="F:DNA-binding transcription factor activity, RNA polymerase II-specific"/>
    <property type="evidence" value="ECO:0007669"/>
    <property type="project" value="InterPro"/>
</dbReference>
<protein>
    <recommendedName>
        <fullName evidence="8">Zn(2)-C6 fungal-type domain-containing protein</fullName>
    </recommendedName>
</protein>
<dbReference type="OrthoDB" id="4138892at2759"/>
<feature type="region of interest" description="Disordered" evidence="7">
    <location>
        <begin position="1"/>
        <end position="40"/>
    </location>
</feature>
<proteinExistence type="predicted"/>
<gene>
    <name evidence="9" type="ORF">ASPWEDRAFT_284854</name>
</gene>
<dbReference type="InterPro" id="IPR001138">
    <property type="entry name" value="Zn2Cys6_DnaBD"/>
</dbReference>
<dbReference type="CDD" id="cd00067">
    <property type="entry name" value="GAL4"/>
    <property type="match status" value="1"/>
</dbReference>
<keyword evidence="3" id="KW-0805">Transcription regulation</keyword>
<sequence>MSNRRRLHDPPVTIAAKPVVSQSSDSSSQEKVAIPRIHKDSSEIRRRNANACENCRNRKVKCDGYGLVCNNCLQFNLPCVHVESKRERDQKKIMDMSKKIKGYETLLNEAVLEVGDETASRIRDALSASKPLSLQEQTKRDAEIVVESLSEHLFAGEDEDRSARTEPTDLFSRGNRDTDMTYDTSADNASEMPSSDMPTNNQKLESPLGIANCHLSDPTGPVLNSTNTYPLASSSASNALEKSDNSVFSNGRFEEAWSRVSSSVQNYLELSGPQQVPGPLPMCSPKDLPPEEDTRAGATAFFSNTSALFYVMTPEEFDDLLQRVYRSESPVDVVTLCEMCSLASVGSQYLPEQPLEDVKKTLFSTAIVHLDQCIKVDPVRALRILVCLSAYHIIEHHNVAHASIVSGLGLARKLGSQIAKHSDQSLIIRKTYRTLIFMECWLSTSLGYPPALGDTEHTVSKADDAWFLSTYSHFIQFINESIKCELELSNGDLAVQEQAGLVALLKSDILKGLYSSTSSENEIEVHVGKLEGWYSTLPQEMRLLALLSNEATPLPLAQQRGLLFLHLIYLGAIMLLYRRTLSMAFANQLQSPTTMHSFPEGVSDYYDRAVMAAHQVARIFLLIDYEKNVYRRCWLCISEIYSASTILLFSASYKILYNHAGAEDDLEHAESLVNMLKCASSVDYVAKNLADLLGPILYETHYLYNYSQREKSDSYKHSWFEESCRSNTLKSLNLLFEVFGEDRKVHLENIREPGEKLPTWWE</sequence>
<evidence type="ECO:0000256" key="1">
    <source>
        <dbReference type="ARBA" id="ARBA00004123"/>
    </source>
</evidence>
<feature type="domain" description="Zn(2)-C6 fungal-type" evidence="8">
    <location>
        <begin position="51"/>
        <end position="81"/>
    </location>
</feature>
<dbReference type="RefSeq" id="XP_040695420.1">
    <property type="nucleotide sequence ID" value="XM_040833139.1"/>
</dbReference>